<dbReference type="GO" id="GO:0003677">
    <property type="term" value="F:DNA binding"/>
    <property type="evidence" value="ECO:0007669"/>
    <property type="project" value="UniProtKB-KW"/>
</dbReference>
<organism evidence="3">
    <name type="scientific">Siphoviridae sp. ctj0M16</name>
    <dbReference type="NCBI Taxonomy" id="2827918"/>
    <lineage>
        <taxon>Viruses</taxon>
        <taxon>Duplodnaviria</taxon>
        <taxon>Heunggongvirae</taxon>
        <taxon>Uroviricota</taxon>
        <taxon>Caudoviricetes</taxon>
    </lineage>
</organism>
<dbReference type="PANTHER" id="PTHR46558">
    <property type="entry name" value="TRACRIPTIONAL REGULATORY PROTEIN-RELATED-RELATED"/>
    <property type="match status" value="1"/>
</dbReference>
<dbReference type="Pfam" id="PF01381">
    <property type="entry name" value="HTH_3"/>
    <property type="match status" value="1"/>
</dbReference>
<dbReference type="PROSITE" id="PS50943">
    <property type="entry name" value="HTH_CROC1"/>
    <property type="match status" value="1"/>
</dbReference>
<evidence type="ECO:0000313" key="3">
    <source>
        <dbReference type="EMBL" id="DAF46787.1"/>
    </source>
</evidence>
<keyword evidence="1" id="KW-0238">DNA-binding</keyword>
<dbReference type="CDD" id="cd00093">
    <property type="entry name" value="HTH_XRE"/>
    <property type="match status" value="1"/>
</dbReference>
<dbReference type="SMART" id="SM00530">
    <property type="entry name" value="HTH_XRE"/>
    <property type="match status" value="1"/>
</dbReference>
<proteinExistence type="predicted"/>
<dbReference type="PANTHER" id="PTHR46558:SF11">
    <property type="entry name" value="HTH-TYPE TRANSCRIPTIONAL REGULATOR XRE"/>
    <property type="match status" value="1"/>
</dbReference>
<accession>A0A8S5S7K6</accession>
<feature type="domain" description="HTH cro/C1-type" evidence="2">
    <location>
        <begin position="27"/>
        <end position="81"/>
    </location>
</feature>
<dbReference type="InterPro" id="IPR010982">
    <property type="entry name" value="Lambda_DNA-bd_dom_sf"/>
</dbReference>
<reference evidence="3" key="1">
    <citation type="journal article" date="2021" name="Proc. Natl. Acad. Sci. U.S.A.">
        <title>A Catalog of Tens of Thousands of Viruses from Human Metagenomes Reveals Hidden Associations with Chronic Diseases.</title>
        <authorList>
            <person name="Tisza M.J."/>
            <person name="Buck C.B."/>
        </authorList>
    </citation>
    <scope>NUCLEOTIDE SEQUENCE</scope>
    <source>
        <strain evidence="3">Ctj0M16</strain>
    </source>
</reference>
<dbReference type="EMBL" id="BK032544">
    <property type="protein sequence ID" value="DAF46787.1"/>
    <property type="molecule type" value="Genomic_DNA"/>
</dbReference>
<evidence type="ECO:0000256" key="1">
    <source>
        <dbReference type="ARBA" id="ARBA00023125"/>
    </source>
</evidence>
<dbReference type="SUPFAM" id="SSF47413">
    <property type="entry name" value="lambda repressor-like DNA-binding domains"/>
    <property type="match status" value="1"/>
</dbReference>
<dbReference type="Gene3D" id="1.10.260.40">
    <property type="entry name" value="lambda repressor-like DNA-binding domains"/>
    <property type="match status" value="1"/>
</dbReference>
<name>A0A8S5S7K6_9CAUD</name>
<evidence type="ECO:0000259" key="2">
    <source>
        <dbReference type="PROSITE" id="PS50943"/>
    </source>
</evidence>
<sequence length="90" mass="9929">MAVSRDPHSILTQSIRFLGDDKLTMTLKMLRVGKGLSQTELGKEIGVSQTTISAWEQGLSKPSSRNIYALAQLYAIDPSVIFDALFKQKS</sequence>
<protein>
    <submittedName>
        <fullName evidence="3">Repressor protein CI</fullName>
    </submittedName>
</protein>
<dbReference type="InterPro" id="IPR001387">
    <property type="entry name" value="Cro/C1-type_HTH"/>
</dbReference>